<dbReference type="RefSeq" id="WP_156643372.1">
    <property type="nucleotide sequence ID" value="NZ_WOXT01000006.1"/>
</dbReference>
<protein>
    <submittedName>
        <fullName evidence="1">Uncharacterized protein</fullName>
    </submittedName>
</protein>
<sequence>MSALIPFAVLKPEGPAIAGPFPFPGADGLFECSERFCLAELQGVLKRKEARMNTLGKGLAAVGLLLGATYAIELYNRNQAESFCGSVSASETRDNVVTRANSHGLFVSPLDTNESSVLVFNHRAPMWRYACDIEFKAGKVSSKKVFSAD</sequence>
<dbReference type="Proteomes" id="UP000479692">
    <property type="component" value="Unassembled WGS sequence"/>
</dbReference>
<proteinExistence type="predicted"/>
<name>A0A7C9HPE5_9GAMM</name>
<organism evidence="1 2">
    <name type="scientific">Noviluteimonas gilva</name>
    <dbReference type="NCBI Taxonomy" id="2682097"/>
    <lineage>
        <taxon>Bacteria</taxon>
        <taxon>Pseudomonadati</taxon>
        <taxon>Pseudomonadota</taxon>
        <taxon>Gammaproteobacteria</taxon>
        <taxon>Lysobacterales</taxon>
        <taxon>Lysobacteraceae</taxon>
        <taxon>Noviluteimonas</taxon>
    </lineage>
</organism>
<dbReference type="EMBL" id="WOXT01000006">
    <property type="protein sequence ID" value="MUV15790.1"/>
    <property type="molecule type" value="Genomic_DNA"/>
</dbReference>
<keyword evidence="2" id="KW-1185">Reference proteome</keyword>
<dbReference type="AlphaFoldDB" id="A0A7C9HPE5"/>
<accession>A0A7C9HPE5</accession>
<reference evidence="1 2" key="1">
    <citation type="submission" date="2019-12" db="EMBL/GenBank/DDBJ databases">
        <authorList>
            <person name="Xu J."/>
        </authorList>
    </citation>
    <scope>NUCLEOTIDE SEQUENCE [LARGE SCALE GENOMIC DNA]</scope>
    <source>
        <strain evidence="1 2">HX-5-24</strain>
    </source>
</reference>
<evidence type="ECO:0000313" key="1">
    <source>
        <dbReference type="EMBL" id="MUV15790.1"/>
    </source>
</evidence>
<comment type="caution">
    <text evidence="1">The sequence shown here is derived from an EMBL/GenBank/DDBJ whole genome shotgun (WGS) entry which is preliminary data.</text>
</comment>
<gene>
    <name evidence="1" type="ORF">GN331_16425</name>
</gene>
<evidence type="ECO:0000313" key="2">
    <source>
        <dbReference type="Proteomes" id="UP000479692"/>
    </source>
</evidence>